<dbReference type="KEGG" id="lbc:LACBIDRAFT_292406"/>
<feature type="compositionally biased region" description="Acidic residues" evidence="1">
    <location>
        <begin position="485"/>
        <end position="494"/>
    </location>
</feature>
<keyword evidence="3" id="KW-1185">Reference proteome</keyword>
<feature type="compositionally biased region" description="Polar residues" evidence="1">
    <location>
        <begin position="303"/>
        <end position="328"/>
    </location>
</feature>
<feature type="compositionally biased region" description="Basic and acidic residues" evidence="1">
    <location>
        <begin position="224"/>
        <end position="235"/>
    </location>
</feature>
<dbReference type="OrthoDB" id="3358956at2759"/>
<dbReference type="GeneID" id="6071126"/>
<feature type="compositionally biased region" description="Polar residues" evidence="1">
    <location>
        <begin position="406"/>
        <end position="421"/>
    </location>
</feature>
<feature type="region of interest" description="Disordered" evidence="1">
    <location>
        <begin position="303"/>
        <end position="501"/>
    </location>
</feature>
<proteinExistence type="predicted"/>
<evidence type="ECO:0000313" key="3">
    <source>
        <dbReference type="Proteomes" id="UP000001194"/>
    </source>
</evidence>
<feature type="compositionally biased region" description="Low complexity" evidence="1">
    <location>
        <begin position="394"/>
        <end position="405"/>
    </location>
</feature>
<feature type="compositionally biased region" description="Low complexity" evidence="1">
    <location>
        <begin position="445"/>
        <end position="461"/>
    </location>
</feature>
<evidence type="ECO:0000313" key="2">
    <source>
        <dbReference type="EMBL" id="EDR13570.1"/>
    </source>
</evidence>
<accession>B0CWV3</accession>
<name>B0CWV3_LACBS</name>
<feature type="compositionally biased region" description="Polar residues" evidence="1">
    <location>
        <begin position="204"/>
        <end position="219"/>
    </location>
</feature>
<reference evidence="2 3" key="1">
    <citation type="journal article" date="2008" name="Nature">
        <title>The genome of Laccaria bicolor provides insights into mycorrhizal symbiosis.</title>
        <authorList>
            <person name="Martin F."/>
            <person name="Aerts A."/>
            <person name="Ahren D."/>
            <person name="Brun A."/>
            <person name="Danchin E.G.J."/>
            <person name="Duchaussoy F."/>
            <person name="Gibon J."/>
            <person name="Kohler A."/>
            <person name="Lindquist E."/>
            <person name="Pereda V."/>
            <person name="Salamov A."/>
            <person name="Shapiro H.J."/>
            <person name="Wuyts J."/>
            <person name="Blaudez D."/>
            <person name="Buee M."/>
            <person name="Brokstein P."/>
            <person name="Canbaeck B."/>
            <person name="Cohen D."/>
            <person name="Courty P.E."/>
            <person name="Coutinho P.M."/>
            <person name="Delaruelle C."/>
            <person name="Detter J.C."/>
            <person name="Deveau A."/>
            <person name="DiFazio S."/>
            <person name="Duplessis S."/>
            <person name="Fraissinet-Tachet L."/>
            <person name="Lucic E."/>
            <person name="Frey-Klett P."/>
            <person name="Fourrey C."/>
            <person name="Feussner I."/>
            <person name="Gay G."/>
            <person name="Grimwood J."/>
            <person name="Hoegger P.J."/>
            <person name="Jain P."/>
            <person name="Kilaru S."/>
            <person name="Labbe J."/>
            <person name="Lin Y.C."/>
            <person name="Legue V."/>
            <person name="Le Tacon F."/>
            <person name="Marmeisse R."/>
            <person name="Melayah D."/>
            <person name="Montanini B."/>
            <person name="Muratet M."/>
            <person name="Nehls U."/>
            <person name="Niculita-Hirzel H."/>
            <person name="Oudot-Le Secq M.P."/>
            <person name="Peter M."/>
            <person name="Quesneville H."/>
            <person name="Rajashekar B."/>
            <person name="Reich M."/>
            <person name="Rouhier N."/>
            <person name="Schmutz J."/>
            <person name="Yin T."/>
            <person name="Chalot M."/>
            <person name="Henrissat B."/>
            <person name="Kuees U."/>
            <person name="Lucas S."/>
            <person name="Van de Peer Y."/>
            <person name="Podila G.K."/>
            <person name="Polle A."/>
            <person name="Pukkila P.J."/>
            <person name="Richardson P.M."/>
            <person name="Rouze P."/>
            <person name="Sanders I.R."/>
            <person name="Stajich J.E."/>
            <person name="Tunlid A."/>
            <person name="Tuskan G."/>
            <person name="Grigoriev I.V."/>
        </authorList>
    </citation>
    <scope>NUCLEOTIDE SEQUENCE [LARGE SCALE GENOMIC DNA]</scope>
    <source>
        <strain evidence="3">S238N-H82 / ATCC MYA-4686</strain>
    </source>
</reference>
<protein>
    <submittedName>
        <fullName evidence="2">Predicted protein</fullName>
    </submittedName>
</protein>
<feature type="region of interest" description="Disordered" evidence="1">
    <location>
        <begin position="204"/>
        <end position="245"/>
    </location>
</feature>
<dbReference type="AlphaFoldDB" id="B0CWV3"/>
<organism evidence="3">
    <name type="scientific">Laccaria bicolor (strain S238N-H82 / ATCC MYA-4686)</name>
    <name type="common">Bicoloured deceiver</name>
    <name type="synonym">Laccaria laccata var. bicolor</name>
    <dbReference type="NCBI Taxonomy" id="486041"/>
    <lineage>
        <taxon>Eukaryota</taxon>
        <taxon>Fungi</taxon>
        <taxon>Dikarya</taxon>
        <taxon>Basidiomycota</taxon>
        <taxon>Agaricomycotina</taxon>
        <taxon>Agaricomycetes</taxon>
        <taxon>Agaricomycetidae</taxon>
        <taxon>Agaricales</taxon>
        <taxon>Agaricineae</taxon>
        <taxon>Hydnangiaceae</taxon>
        <taxon>Laccaria</taxon>
    </lineage>
</organism>
<dbReference type="RefSeq" id="XP_001876068.1">
    <property type="nucleotide sequence ID" value="XM_001876033.1"/>
</dbReference>
<dbReference type="EMBL" id="DS547093">
    <property type="protein sequence ID" value="EDR13570.1"/>
    <property type="molecule type" value="Genomic_DNA"/>
</dbReference>
<gene>
    <name evidence="2" type="ORF">LACBIDRAFT_292406</name>
</gene>
<dbReference type="Proteomes" id="UP000001194">
    <property type="component" value="Unassembled WGS sequence"/>
</dbReference>
<evidence type="ECO:0000256" key="1">
    <source>
        <dbReference type="SAM" id="MobiDB-lite"/>
    </source>
</evidence>
<feature type="compositionally biased region" description="Basic and acidic residues" evidence="1">
    <location>
        <begin position="330"/>
        <end position="345"/>
    </location>
</feature>
<dbReference type="InParanoid" id="B0CWV3"/>
<sequence length="554" mass="61412">MALADDPIERLCQRQETIDSAKDIFRQAKVKTRDGSGYQLGSSTTGLPAICSLIASERLKNGDVTPEAAQVASCLNKRAFSKALSIVKAALGVTAKKKVVVSYLDLMDQYRAETYKTWLPPYFHHAQNALQLIDSRYKEDDPAVRCGIFFWVCNTVKVKLPSTTAFAKNHELSLKLFTSIVSILNEKCSQLQTRILKAGANATSPIKSTASASTPSQRTSPRKQLRELPSKETPKRAPAQSAVAAPSQKPLVEFVGYSSENEDIEMAVPETPSKKRKLEIVPRSILRSSPVKPLVFQASSSRLTLDGSPTKTPTAASTLNTPSRSVSTKKLRELPSKDSPRKRVEFVAQEPEIEGVVSRAPAPPAAEKRDNEDVEMAAPETSRKRRKLEPSMPVPVATPTRPVTRSSPAKPSLPSTRSSSRIDALRGQVVPEVPRTPTKPKPKTSTRTSTSTVVEVSITPVRRGRPPKNPRPIPMEVDQALDAPSSEDEEEEEEPRPRRFRPVYLESKQWYSRDRRLARIWKAAEKYKRGMVELYGHPLDELRDDDADDGMDED</sequence>
<dbReference type="HOGENOM" id="CLU_046438_0_0_1"/>